<dbReference type="AlphaFoldDB" id="A0A069SHQ3"/>
<sequence>MRILDYMERLQTLTRLLKKEHTGSAAKIAKEMGVHRNTIINYFLELRAMGAEIEYDNERNTYYFKKSFDIQLKIKI</sequence>
<dbReference type="InterPro" id="IPR036388">
    <property type="entry name" value="WH-like_DNA-bd_sf"/>
</dbReference>
<dbReference type="InterPro" id="IPR013196">
    <property type="entry name" value="HTH_11"/>
</dbReference>
<dbReference type="EMBL" id="JNHM01000095">
    <property type="protein sequence ID" value="KDS47619.1"/>
    <property type="molecule type" value="Genomic_DNA"/>
</dbReference>
<name>A0A069SHQ3_PHOVU</name>
<proteinExistence type="predicted"/>
<reference evidence="3 4" key="1">
    <citation type="submission" date="2014-04" db="EMBL/GenBank/DDBJ databases">
        <authorList>
            <person name="Sears C."/>
            <person name="Carroll K."/>
            <person name="Sack B.R."/>
            <person name="Qadri F."/>
            <person name="Myers L.L."/>
            <person name="Chung G.-T."/>
            <person name="Escheverria P."/>
            <person name="Fraser C.M."/>
            <person name="Sadzewicz L."/>
            <person name="Shefchek K.A."/>
            <person name="Tallon L."/>
            <person name="Das S.P."/>
            <person name="Daugherty S."/>
            <person name="Mongodin E.F."/>
        </authorList>
    </citation>
    <scope>NUCLEOTIDE SEQUENCE [LARGE SCALE GENOMIC DNA]</scope>
    <source>
        <strain evidence="3 4">3975 RP4</strain>
    </source>
</reference>
<dbReference type="Gene3D" id="1.10.10.10">
    <property type="entry name" value="Winged helix-like DNA-binding domain superfamily/Winged helix DNA-binding domain"/>
    <property type="match status" value="1"/>
</dbReference>
<dbReference type="Pfam" id="PF08279">
    <property type="entry name" value="HTH_11"/>
    <property type="match status" value="1"/>
</dbReference>
<dbReference type="SUPFAM" id="SSF46785">
    <property type="entry name" value="Winged helix' DNA-binding domain"/>
    <property type="match status" value="1"/>
</dbReference>
<dbReference type="InterPro" id="IPR036390">
    <property type="entry name" value="WH_DNA-bd_sf"/>
</dbReference>
<evidence type="ECO:0000313" key="4">
    <source>
        <dbReference type="Proteomes" id="UP000027661"/>
    </source>
</evidence>
<dbReference type="RefSeq" id="WP_007839681.1">
    <property type="nucleotide sequence ID" value="NZ_JNHM01000028.1"/>
</dbReference>
<evidence type="ECO:0000313" key="2">
    <source>
        <dbReference type="EMBL" id="KDS47619.1"/>
    </source>
</evidence>
<dbReference type="Proteomes" id="UP000027661">
    <property type="component" value="Unassembled WGS sequence"/>
</dbReference>
<organism evidence="3 4">
    <name type="scientific">Phocaeicola vulgatus str. 3975 RP4</name>
    <dbReference type="NCBI Taxonomy" id="1339352"/>
    <lineage>
        <taxon>Bacteria</taxon>
        <taxon>Pseudomonadati</taxon>
        <taxon>Bacteroidota</taxon>
        <taxon>Bacteroidia</taxon>
        <taxon>Bacteroidales</taxon>
        <taxon>Bacteroidaceae</taxon>
        <taxon>Phocaeicola</taxon>
    </lineage>
</organism>
<evidence type="ECO:0000259" key="1">
    <source>
        <dbReference type="Pfam" id="PF08279"/>
    </source>
</evidence>
<protein>
    <submittedName>
        <fullName evidence="3">HTH domain protein</fullName>
    </submittedName>
</protein>
<dbReference type="PATRIC" id="fig|1339352.3.peg.2288"/>
<accession>A0A069SHQ3</accession>
<evidence type="ECO:0000313" key="3">
    <source>
        <dbReference type="EMBL" id="KDS53954.1"/>
    </source>
</evidence>
<comment type="caution">
    <text evidence="3">The sequence shown here is derived from an EMBL/GenBank/DDBJ whole genome shotgun (WGS) entry which is preliminary data.</text>
</comment>
<gene>
    <name evidence="3" type="ORF">M099_2381</name>
    <name evidence="2" type="ORF">M099_3497</name>
</gene>
<dbReference type="EMBL" id="JNHM01000028">
    <property type="protein sequence ID" value="KDS53954.1"/>
    <property type="molecule type" value="Genomic_DNA"/>
</dbReference>
<feature type="domain" description="Helix-turn-helix type 11" evidence="1">
    <location>
        <begin position="9"/>
        <end position="59"/>
    </location>
</feature>
<dbReference type="GeneID" id="93449185"/>